<accession>A0A172UR76</accession>
<dbReference type="KEGG" id="madi:A7U43_22590"/>
<keyword evidence="3" id="KW-1185">Reference proteome</keyword>
<reference evidence="2 3" key="1">
    <citation type="submission" date="2016-05" db="EMBL/GenBank/DDBJ databases">
        <title>Complete genome sequence of a phthalic acid esters degrading Mycobacterium sp. YC-RL4.</title>
        <authorList>
            <person name="Ren L."/>
            <person name="Fan S."/>
            <person name="Ruth N."/>
            <person name="Jia Y."/>
            <person name="Wang J."/>
            <person name="Qiao C."/>
        </authorList>
    </citation>
    <scope>NUCLEOTIDE SEQUENCE [LARGE SCALE GENOMIC DNA]</scope>
    <source>
        <strain evidence="2 3">YC-RL4</strain>
    </source>
</reference>
<name>A0A172UR76_9MYCO</name>
<sequence>MTMVSARRGLTPAFHATKASIDRHPVAPHNALPSSEPAPSISAMISTNRPSIALRCPVNSAISSNNTSIRLGANRSRSKGAVGGGIPRF</sequence>
<proteinExistence type="predicted"/>
<evidence type="ECO:0000313" key="2">
    <source>
        <dbReference type="EMBL" id="ANE81699.1"/>
    </source>
</evidence>
<protein>
    <submittedName>
        <fullName evidence="2">Uncharacterized protein</fullName>
    </submittedName>
</protein>
<dbReference type="STRING" id="1682113.A7U43_22590"/>
<feature type="region of interest" description="Disordered" evidence="1">
    <location>
        <begin position="15"/>
        <end position="42"/>
    </location>
</feature>
<organism evidence="2 3">
    <name type="scientific">Mycobacterium adipatum</name>
    <dbReference type="NCBI Taxonomy" id="1682113"/>
    <lineage>
        <taxon>Bacteria</taxon>
        <taxon>Bacillati</taxon>
        <taxon>Actinomycetota</taxon>
        <taxon>Actinomycetes</taxon>
        <taxon>Mycobacteriales</taxon>
        <taxon>Mycobacteriaceae</taxon>
        <taxon>Mycobacterium</taxon>
    </lineage>
</organism>
<dbReference type="EMBL" id="CP015596">
    <property type="protein sequence ID" value="ANE81699.1"/>
    <property type="molecule type" value="Genomic_DNA"/>
</dbReference>
<dbReference type="Proteomes" id="UP000077143">
    <property type="component" value="Chromosome"/>
</dbReference>
<evidence type="ECO:0000313" key="3">
    <source>
        <dbReference type="Proteomes" id="UP000077143"/>
    </source>
</evidence>
<gene>
    <name evidence="2" type="ORF">A7U43_22590</name>
</gene>
<evidence type="ECO:0000256" key="1">
    <source>
        <dbReference type="SAM" id="MobiDB-lite"/>
    </source>
</evidence>
<dbReference type="AlphaFoldDB" id="A0A172UR76"/>